<feature type="domain" description="Major facilitator superfamily (MFS) profile" evidence="6">
    <location>
        <begin position="37"/>
        <end position="455"/>
    </location>
</feature>
<evidence type="ECO:0000256" key="5">
    <source>
        <dbReference type="SAM" id="Phobius"/>
    </source>
</evidence>
<feature type="transmembrane region" description="Helical" evidence="5">
    <location>
        <begin position="315"/>
        <end position="333"/>
    </location>
</feature>
<evidence type="ECO:0000256" key="4">
    <source>
        <dbReference type="ARBA" id="ARBA00023136"/>
    </source>
</evidence>
<dbReference type="PANTHER" id="PTHR23121:SF9">
    <property type="entry name" value="SODIUM-DEPENDENT GLUCOSE TRANSPORTER 1"/>
    <property type="match status" value="1"/>
</dbReference>
<proteinExistence type="predicted"/>
<keyword evidence="8" id="KW-1185">Reference proteome</keyword>
<feature type="transmembrane region" description="Helical" evidence="5">
    <location>
        <begin position="121"/>
        <end position="142"/>
    </location>
</feature>
<sequence>MVRINAFTGDEHATLMEEPIFKKKKSSKESFATKKTKTLVLCYAYIMLGFLISIFGPSMLLLAQHTKTNTRSIAYLLSLRGVGYMISTLLTGIILDKFSIGSPVAIKMPKNAILKFITSRLTLILMFLSIILMGSTLIAMPFTTNYNVHLVLQIVSGVSGGCIDCVASVLMMWIWDEDANNYMQGLHASYGVGSFLAPLYLQIVQNGYADFTFTSTPWYVSILSITYVPIGILMLSSLLLFILVPFVDRKPKVKRSAMDSPVLTELPWYRDVKQMIVTLLTGVSLFLYCGVEGGFSSFITLYAQTHDRIHFVKSASLLASAFWLSFTVGRLVALPVSFYLSIRTVLFIDVIMCSASLLIMSLWKNHIMLWIATIVLGFFMAPQYPTTFSTPRSFLNINLSALMTSSLVVLANLGSTLFSLFLEQQLLNLFWILFGTISAKFISDAILLYAIKRRE</sequence>
<keyword evidence="4 5" id="KW-0472">Membrane</keyword>
<dbReference type="PANTHER" id="PTHR23121">
    <property type="entry name" value="SODIUM-DEPENDENT GLUCOSE TRANSPORTER 1"/>
    <property type="match status" value="1"/>
</dbReference>
<dbReference type="Proteomes" id="UP001431209">
    <property type="component" value="Unassembled WGS sequence"/>
</dbReference>
<gene>
    <name evidence="7" type="ORF">AKO1_005668</name>
</gene>
<feature type="transmembrane region" description="Helical" evidence="5">
    <location>
        <begin position="225"/>
        <end position="247"/>
    </location>
</feature>
<dbReference type="InterPro" id="IPR036259">
    <property type="entry name" value="MFS_trans_sf"/>
</dbReference>
<feature type="transmembrane region" description="Helical" evidence="5">
    <location>
        <begin position="154"/>
        <end position="175"/>
    </location>
</feature>
<evidence type="ECO:0000313" key="7">
    <source>
        <dbReference type="EMBL" id="KAL0476870.1"/>
    </source>
</evidence>
<name>A0AAW2YHX8_9EUKA</name>
<evidence type="ECO:0000256" key="1">
    <source>
        <dbReference type="ARBA" id="ARBA00004141"/>
    </source>
</evidence>
<dbReference type="EMBL" id="JAOPGA020000108">
    <property type="protein sequence ID" value="KAL0476870.1"/>
    <property type="molecule type" value="Genomic_DNA"/>
</dbReference>
<dbReference type="AlphaFoldDB" id="A0AAW2YHX8"/>
<dbReference type="Gene3D" id="1.20.1250.20">
    <property type="entry name" value="MFS general substrate transporter like domains"/>
    <property type="match status" value="2"/>
</dbReference>
<dbReference type="InterPro" id="IPR011701">
    <property type="entry name" value="MFS"/>
</dbReference>
<feature type="transmembrane region" description="Helical" evidence="5">
    <location>
        <begin position="399"/>
        <end position="422"/>
    </location>
</feature>
<feature type="transmembrane region" description="Helical" evidence="5">
    <location>
        <begin position="428"/>
        <end position="451"/>
    </location>
</feature>
<evidence type="ECO:0000256" key="3">
    <source>
        <dbReference type="ARBA" id="ARBA00022989"/>
    </source>
</evidence>
<feature type="transmembrane region" description="Helical" evidence="5">
    <location>
        <begin position="38"/>
        <end position="62"/>
    </location>
</feature>
<dbReference type="Pfam" id="PF07690">
    <property type="entry name" value="MFS_1"/>
    <property type="match status" value="1"/>
</dbReference>
<dbReference type="GO" id="GO:0016020">
    <property type="term" value="C:membrane"/>
    <property type="evidence" value="ECO:0007669"/>
    <property type="project" value="UniProtKB-SubCell"/>
</dbReference>
<organism evidence="7 8">
    <name type="scientific">Acrasis kona</name>
    <dbReference type="NCBI Taxonomy" id="1008807"/>
    <lineage>
        <taxon>Eukaryota</taxon>
        <taxon>Discoba</taxon>
        <taxon>Heterolobosea</taxon>
        <taxon>Tetramitia</taxon>
        <taxon>Eutetramitia</taxon>
        <taxon>Acrasidae</taxon>
        <taxon>Acrasis</taxon>
    </lineage>
</organism>
<feature type="transmembrane region" description="Helical" evidence="5">
    <location>
        <begin position="187"/>
        <end position="205"/>
    </location>
</feature>
<feature type="transmembrane region" description="Helical" evidence="5">
    <location>
        <begin position="276"/>
        <end position="303"/>
    </location>
</feature>
<keyword evidence="3 5" id="KW-1133">Transmembrane helix</keyword>
<feature type="transmembrane region" description="Helical" evidence="5">
    <location>
        <begin position="369"/>
        <end position="387"/>
    </location>
</feature>
<reference evidence="7 8" key="1">
    <citation type="submission" date="2024-03" db="EMBL/GenBank/DDBJ databases">
        <title>The Acrasis kona genome and developmental transcriptomes reveal deep origins of eukaryotic multicellular pathways.</title>
        <authorList>
            <person name="Sheikh S."/>
            <person name="Fu C.-J."/>
            <person name="Brown M.W."/>
            <person name="Baldauf S.L."/>
        </authorList>
    </citation>
    <scope>NUCLEOTIDE SEQUENCE [LARGE SCALE GENOMIC DNA]</scope>
    <source>
        <strain evidence="7 8">ATCC MYA-3509</strain>
    </source>
</reference>
<protein>
    <submittedName>
        <fullName evidence="7">12 TM domain-containing transmembrane protein</fullName>
    </submittedName>
</protein>
<comment type="subcellular location">
    <subcellularLocation>
        <location evidence="1">Membrane</location>
        <topology evidence="1">Multi-pass membrane protein</topology>
    </subcellularLocation>
</comment>
<dbReference type="SUPFAM" id="SSF103473">
    <property type="entry name" value="MFS general substrate transporter"/>
    <property type="match status" value="1"/>
</dbReference>
<evidence type="ECO:0000259" key="6">
    <source>
        <dbReference type="PROSITE" id="PS50850"/>
    </source>
</evidence>
<feature type="transmembrane region" description="Helical" evidence="5">
    <location>
        <begin position="345"/>
        <end position="363"/>
    </location>
</feature>
<evidence type="ECO:0000313" key="8">
    <source>
        <dbReference type="Proteomes" id="UP001431209"/>
    </source>
</evidence>
<dbReference type="PROSITE" id="PS50850">
    <property type="entry name" value="MFS"/>
    <property type="match status" value="1"/>
</dbReference>
<feature type="transmembrane region" description="Helical" evidence="5">
    <location>
        <begin position="82"/>
        <end position="100"/>
    </location>
</feature>
<accession>A0AAW2YHX8</accession>
<evidence type="ECO:0000256" key="2">
    <source>
        <dbReference type="ARBA" id="ARBA00022692"/>
    </source>
</evidence>
<keyword evidence="2 5" id="KW-0812">Transmembrane</keyword>
<dbReference type="InterPro" id="IPR020846">
    <property type="entry name" value="MFS_dom"/>
</dbReference>
<comment type="caution">
    <text evidence="7">The sequence shown here is derived from an EMBL/GenBank/DDBJ whole genome shotgun (WGS) entry which is preliminary data.</text>
</comment>
<dbReference type="GO" id="GO:0022857">
    <property type="term" value="F:transmembrane transporter activity"/>
    <property type="evidence" value="ECO:0007669"/>
    <property type="project" value="InterPro"/>
</dbReference>